<dbReference type="InterPro" id="IPR011006">
    <property type="entry name" value="CheY-like_superfamily"/>
</dbReference>
<dbReference type="SMART" id="SM00448">
    <property type="entry name" value="REC"/>
    <property type="match status" value="1"/>
</dbReference>
<sequence>MANPKILLVEDNRDDADLILRANDATRLHSDLVVVADGEEALEYLFATGRHAGRDAADRPVVVILDLALPGMGGLDVLRAMRQEPKTRRIPVVILTGSDRATDIMAGYDLGANSFVHKPTGFAAFSAMVAQLERYWVLTNVRAPE</sequence>
<evidence type="ECO:0000256" key="1">
    <source>
        <dbReference type="PROSITE-ProRule" id="PRU00169"/>
    </source>
</evidence>
<dbReference type="PANTHER" id="PTHR44520:SF1">
    <property type="entry name" value="TWO-COMPONENT SYSTEM REGULATORY PROTEIN"/>
    <property type="match status" value="1"/>
</dbReference>
<gene>
    <name evidence="3" type="ORF">CU669_08065</name>
</gene>
<dbReference type="EMBL" id="PGTO01000004">
    <property type="protein sequence ID" value="RAU22623.1"/>
    <property type="molecule type" value="Genomic_DNA"/>
</dbReference>
<dbReference type="OrthoDB" id="9793549at2"/>
<evidence type="ECO:0000259" key="2">
    <source>
        <dbReference type="PROSITE" id="PS50110"/>
    </source>
</evidence>
<protein>
    <submittedName>
        <fullName evidence="3">Two-component system response regulator</fullName>
    </submittedName>
</protein>
<dbReference type="Pfam" id="PF00072">
    <property type="entry name" value="Response_reg"/>
    <property type="match status" value="1"/>
</dbReference>
<dbReference type="SUPFAM" id="SSF52172">
    <property type="entry name" value="CheY-like"/>
    <property type="match status" value="1"/>
</dbReference>
<dbReference type="CDD" id="cd17557">
    <property type="entry name" value="REC_Rcp-like"/>
    <property type="match status" value="1"/>
</dbReference>
<dbReference type="AlphaFoldDB" id="A0A364NZZ4"/>
<dbReference type="InterPro" id="IPR052893">
    <property type="entry name" value="TCS_response_regulator"/>
</dbReference>
<dbReference type="GO" id="GO:0000160">
    <property type="term" value="P:phosphorelay signal transduction system"/>
    <property type="evidence" value="ECO:0007669"/>
    <property type="project" value="InterPro"/>
</dbReference>
<proteinExistence type="predicted"/>
<comment type="caution">
    <text evidence="3">The sequence shown here is derived from an EMBL/GenBank/DDBJ whole genome shotgun (WGS) entry which is preliminary data.</text>
</comment>
<keyword evidence="1" id="KW-0597">Phosphoprotein</keyword>
<evidence type="ECO:0000313" key="3">
    <source>
        <dbReference type="EMBL" id="RAU22623.1"/>
    </source>
</evidence>
<feature type="domain" description="Response regulatory" evidence="2">
    <location>
        <begin position="5"/>
        <end position="133"/>
    </location>
</feature>
<dbReference type="Proteomes" id="UP000251075">
    <property type="component" value="Unassembled WGS sequence"/>
</dbReference>
<dbReference type="PANTHER" id="PTHR44520">
    <property type="entry name" value="RESPONSE REGULATOR RCP1-RELATED"/>
    <property type="match status" value="1"/>
</dbReference>
<keyword evidence="4" id="KW-1185">Reference proteome</keyword>
<dbReference type="RefSeq" id="WP_112143464.1">
    <property type="nucleotide sequence ID" value="NZ_PGTO01000004.1"/>
</dbReference>
<feature type="modified residue" description="4-aspartylphosphate" evidence="1">
    <location>
        <position position="66"/>
    </location>
</feature>
<dbReference type="PROSITE" id="PS50110">
    <property type="entry name" value="RESPONSE_REGULATORY"/>
    <property type="match status" value="1"/>
</dbReference>
<reference evidence="3 4" key="1">
    <citation type="submission" date="2017-11" db="EMBL/GenBank/DDBJ databases">
        <title>Draft genome sequence of magnetotactic bacterium Magnetospirillum kuznetsovii LBB-42.</title>
        <authorList>
            <person name="Grouzdev D.S."/>
            <person name="Rysina M.S."/>
            <person name="Baslerov R.V."/>
            <person name="Koziaeva V."/>
        </authorList>
    </citation>
    <scope>NUCLEOTIDE SEQUENCE [LARGE SCALE GENOMIC DNA]</scope>
    <source>
        <strain evidence="3 4">LBB-42</strain>
    </source>
</reference>
<evidence type="ECO:0000313" key="4">
    <source>
        <dbReference type="Proteomes" id="UP000251075"/>
    </source>
</evidence>
<dbReference type="InterPro" id="IPR001789">
    <property type="entry name" value="Sig_transdc_resp-reg_receiver"/>
</dbReference>
<accession>A0A364NZZ4</accession>
<organism evidence="3 4">
    <name type="scientific">Paramagnetospirillum kuznetsovii</name>
    <dbReference type="NCBI Taxonomy" id="2053833"/>
    <lineage>
        <taxon>Bacteria</taxon>
        <taxon>Pseudomonadati</taxon>
        <taxon>Pseudomonadota</taxon>
        <taxon>Alphaproteobacteria</taxon>
        <taxon>Rhodospirillales</taxon>
        <taxon>Magnetospirillaceae</taxon>
        <taxon>Paramagnetospirillum</taxon>
    </lineage>
</organism>
<name>A0A364NZZ4_9PROT</name>
<dbReference type="Gene3D" id="3.40.50.2300">
    <property type="match status" value="1"/>
</dbReference>